<accession>A0A160T5D1</accession>
<dbReference type="RefSeq" id="WP_095044275.1">
    <property type="nucleotide sequence ID" value="NZ_LN890655.1"/>
</dbReference>
<proteinExistence type="predicted"/>
<dbReference type="PANTHER" id="PTHR34352:SF1">
    <property type="entry name" value="PROTEIN YHFA"/>
    <property type="match status" value="1"/>
</dbReference>
<reference evidence="1" key="1">
    <citation type="submission" date="2016-01" db="EMBL/GenBank/DDBJ databases">
        <authorList>
            <person name="Mcilroy J.S."/>
            <person name="Karst M S."/>
            <person name="Albertsen M."/>
        </authorList>
    </citation>
    <scope>NUCLEOTIDE SEQUENCE</scope>
    <source>
        <strain evidence="1">Cfx-K</strain>
    </source>
</reference>
<dbReference type="SUPFAM" id="SSF82784">
    <property type="entry name" value="OsmC-like"/>
    <property type="match status" value="1"/>
</dbReference>
<evidence type="ECO:0008006" key="3">
    <source>
        <dbReference type="Google" id="ProtNLM"/>
    </source>
</evidence>
<dbReference type="OrthoDB" id="9804010at2"/>
<sequence length="138" mass="15425">MDALITLQEDLFFTAVPDSGVVVNMESTPPEGKERRGASPMELLMISLAGCTAMDVVSILRKKRQNMTGFEIRIHGDRAADHPRRFTDFELEYIVKGVGIDPSAVERAIQLSTESYCSVHVMLEKAAHIRTRFTIVED</sequence>
<name>A0A160T5D1_9CHLR</name>
<dbReference type="InterPro" id="IPR036102">
    <property type="entry name" value="OsmC/Ohrsf"/>
</dbReference>
<keyword evidence="2" id="KW-1185">Reference proteome</keyword>
<organism evidence="1 2">
    <name type="scientific">Candidatus Promineifilum breve</name>
    <dbReference type="NCBI Taxonomy" id="1806508"/>
    <lineage>
        <taxon>Bacteria</taxon>
        <taxon>Bacillati</taxon>
        <taxon>Chloroflexota</taxon>
        <taxon>Ardenticatenia</taxon>
        <taxon>Candidatus Promineifilales</taxon>
        <taxon>Candidatus Promineifilaceae</taxon>
        <taxon>Candidatus Promineifilum</taxon>
    </lineage>
</organism>
<protein>
    <recommendedName>
        <fullName evidence="3">OsmC family protein</fullName>
    </recommendedName>
</protein>
<dbReference type="PANTHER" id="PTHR34352">
    <property type="entry name" value="PROTEIN YHFA"/>
    <property type="match status" value="1"/>
</dbReference>
<dbReference type="AlphaFoldDB" id="A0A160T5D1"/>
<dbReference type="KEGG" id="pbf:CFX0092_A3134"/>
<dbReference type="Proteomes" id="UP000215027">
    <property type="component" value="Chromosome I"/>
</dbReference>
<dbReference type="InterPro" id="IPR003718">
    <property type="entry name" value="OsmC/Ohr_fam"/>
</dbReference>
<dbReference type="Gene3D" id="3.30.300.20">
    <property type="match status" value="1"/>
</dbReference>
<dbReference type="InterPro" id="IPR015946">
    <property type="entry name" value="KH_dom-like_a/b"/>
</dbReference>
<evidence type="ECO:0000313" key="1">
    <source>
        <dbReference type="EMBL" id="CUS05012.2"/>
    </source>
</evidence>
<evidence type="ECO:0000313" key="2">
    <source>
        <dbReference type="Proteomes" id="UP000215027"/>
    </source>
</evidence>
<dbReference type="Pfam" id="PF02566">
    <property type="entry name" value="OsmC"/>
    <property type="match status" value="1"/>
</dbReference>
<dbReference type="EMBL" id="LN890655">
    <property type="protein sequence ID" value="CUS05012.2"/>
    <property type="molecule type" value="Genomic_DNA"/>
</dbReference>
<gene>
    <name evidence="1" type="ORF">CFX0092_A3134</name>
</gene>